<protein>
    <submittedName>
        <fullName evidence="2">Uncharacterized protein</fullName>
    </submittedName>
</protein>
<gene>
    <name evidence="2" type="ORF">EVAR_92368_1</name>
</gene>
<evidence type="ECO:0000313" key="2">
    <source>
        <dbReference type="EMBL" id="GBP14376.1"/>
    </source>
</evidence>
<keyword evidence="3" id="KW-1185">Reference proteome</keyword>
<sequence>MLRSEFRAGLLNPNLLSPRPGFELKARVRSKSKPGSPGSREEKNLTQKYAIAHSPHYRVHCTPDHTYSHRRKIGHEASAAFRTS</sequence>
<comment type="caution">
    <text evidence="2">The sequence shown here is derived from an EMBL/GenBank/DDBJ whole genome shotgun (WGS) entry which is preliminary data.</text>
</comment>
<reference evidence="2 3" key="1">
    <citation type="journal article" date="2019" name="Commun. Biol.">
        <title>The bagworm genome reveals a unique fibroin gene that provides high tensile strength.</title>
        <authorList>
            <person name="Kono N."/>
            <person name="Nakamura H."/>
            <person name="Ohtoshi R."/>
            <person name="Tomita M."/>
            <person name="Numata K."/>
            <person name="Arakawa K."/>
        </authorList>
    </citation>
    <scope>NUCLEOTIDE SEQUENCE [LARGE SCALE GENOMIC DNA]</scope>
</reference>
<dbReference type="Proteomes" id="UP000299102">
    <property type="component" value="Unassembled WGS sequence"/>
</dbReference>
<evidence type="ECO:0000256" key="1">
    <source>
        <dbReference type="SAM" id="MobiDB-lite"/>
    </source>
</evidence>
<dbReference type="AlphaFoldDB" id="A0A4C1TJL0"/>
<proteinExistence type="predicted"/>
<dbReference type="EMBL" id="BGZK01000063">
    <property type="protein sequence ID" value="GBP14376.1"/>
    <property type="molecule type" value="Genomic_DNA"/>
</dbReference>
<organism evidence="2 3">
    <name type="scientific">Eumeta variegata</name>
    <name type="common">Bagworm moth</name>
    <name type="synonym">Eumeta japonica</name>
    <dbReference type="NCBI Taxonomy" id="151549"/>
    <lineage>
        <taxon>Eukaryota</taxon>
        <taxon>Metazoa</taxon>
        <taxon>Ecdysozoa</taxon>
        <taxon>Arthropoda</taxon>
        <taxon>Hexapoda</taxon>
        <taxon>Insecta</taxon>
        <taxon>Pterygota</taxon>
        <taxon>Neoptera</taxon>
        <taxon>Endopterygota</taxon>
        <taxon>Lepidoptera</taxon>
        <taxon>Glossata</taxon>
        <taxon>Ditrysia</taxon>
        <taxon>Tineoidea</taxon>
        <taxon>Psychidae</taxon>
        <taxon>Oiketicinae</taxon>
        <taxon>Eumeta</taxon>
    </lineage>
</organism>
<evidence type="ECO:0000313" key="3">
    <source>
        <dbReference type="Proteomes" id="UP000299102"/>
    </source>
</evidence>
<accession>A0A4C1TJL0</accession>
<feature type="region of interest" description="Disordered" evidence="1">
    <location>
        <begin position="1"/>
        <end position="44"/>
    </location>
</feature>
<name>A0A4C1TJL0_EUMVA</name>